<keyword evidence="3 6" id="KW-0812">Transmembrane</keyword>
<dbReference type="InterPro" id="IPR004797">
    <property type="entry name" value="Competence_ComEC/Rec2"/>
</dbReference>
<evidence type="ECO:0000256" key="2">
    <source>
        <dbReference type="ARBA" id="ARBA00022475"/>
    </source>
</evidence>
<keyword evidence="5 6" id="KW-0472">Membrane</keyword>
<evidence type="ECO:0000256" key="5">
    <source>
        <dbReference type="ARBA" id="ARBA00023136"/>
    </source>
</evidence>
<feature type="transmembrane region" description="Helical" evidence="6">
    <location>
        <begin position="20"/>
        <end position="41"/>
    </location>
</feature>
<dbReference type="NCBIfam" id="TIGR00361">
    <property type="entry name" value="ComEC_Rec2"/>
    <property type="match status" value="1"/>
</dbReference>
<dbReference type="InterPro" id="IPR036866">
    <property type="entry name" value="RibonucZ/Hydroxyglut_hydro"/>
</dbReference>
<dbReference type="InterPro" id="IPR001279">
    <property type="entry name" value="Metallo-B-lactamas"/>
</dbReference>
<dbReference type="SUPFAM" id="SSF56281">
    <property type="entry name" value="Metallo-hydrolase/oxidoreductase"/>
    <property type="match status" value="1"/>
</dbReference>
<feature type="domain" description="Metallo-beta-lactamase" evidence="7">
    <location>
        <begin position="567"/>
        <end position="767"/>
    </location>
</feature>
<evidence type="ECO:0000256" key="3">
    <source>
        <dbReference type="ARBA" id="ARBA00022692"/>
    </source>
</evidence>
<dbReference type="Pfam" id="PF13567">
    <property type="entry name" value="DUF4131"/>
    <property type="match status" value="1"/>
</dbReference>
<dbReference type="Pfam" id="PF00753">
    <property type="entry name" value="Lactamase_B"/>
    <property type="match status" value="1"/>
</dbReference>
<dbReference type="GO" id="GO:0005886">
    <property type="term" value="C:plasma membrane"/>
    <property type="evidence" value="ECO:0007669"/>
    <property type="project" value="UniProtKB-SubCell"/>
</dbReference>
<gene>
    <name evidence="8" type="ORF">BBF96_07265</name>
</gene>
<dbReference type="Pfam" id="PF03772">
    <property type="entry name" value="Competence"/>
    <property type="match status" value="1"/>
</dbReference>
<dbReference type="GO" id="GO:0030420">
    <property type="term" value="P:establishment of competence for transformation"/>
    <property type="evidence" value="ECO:0007669"/>
    <property type="project" value="InterPro"/>
</dbReference>
<keyword evidence="2" id="KW-1003">Cell membrane</keyword>
<dbReference type="InterPro" id="IPR035681">
    <property type="entry name" value="ComA-like_MBL"/>
</dbReference>
<dbReference type="PANTHER" id="PTHR30619:SF1">
    <property type="entry name" value="RECOMBINATION PROTEIN 2"/>
    <property type="match status" value="1"/>
</dbReference>
<dbReference type="SMART" id="SM00849">
    <property type="entry name" value="Lactamase_B"/>
    <property type="match status" value="1"/>
</dbReference>
<dbReference type="CDD" id="cd07731">
    <property type="entry name" value="ComA-like_MBL-fold"/>
    <property type="match status" value="1"/>
</dbReference>
<protein>
    <submittedName>
        <fullName evidence="8">DNA internalization-related competence protein ComEC/Rec2</fullName>
    </submittedName>
</protein>
<dbReference type="InterPro" id="IPR004477">
    <property type="entry name" value="ComEC_N"/>
</dbReference>
<feature type="transmembrane region" description="Helical" evidence="6">
    <location>
        <begin position="467"/>
        <end position="487"/>
    </location>
</feature>
<feature type="transmembrane region" description="Helical" evidence="6">
    <location>
        <begin position="537"/>
        <end position="555"/>
    </location>
</feature>
<dbReference type="OrthoDB" id="9761531at2"/>
<accession>A0A3Q9HQK8</accession>
<dbReference type="Proteomes" id="UP000267250">
    <property type="component" value="Chromosome"/>
</dbReference>
<evidence type="ECO:0000256" key="4">
    <source>
        <dbReference type="ARBA" id="ARBA00022989"/>
    </source>
</evidence>
<dbReference type="Gene3D" id="3.60.15.10">
    <property type="entry name" value="Ribonuclease Z/Hydroxyacylglutathione hydrolase-like"/>
    <property type="match status" value="1"/>
</dbReference>
<dbReference type="EMBL" id="CP016379">
    <property type="protein sequence ID" value="AZR73201.1"/>
    <property type="molecule type" value="Genomic_DNA"/>
</dbReference>
<name>A0A3Q9HQK8_9FIRM</name>
<keyword evidence="9" id="KW-1185">Reference proteome</keyword>
<reference evidence="8 9" key="1">
    <citation type="submission" date="2016-07" db="EMBL/GenBank/DDBJ databases">
        <title>Genome and transcriptome analysis of iron-reducing fermentative bacteria Anoxybacter fermentans.</title>
        <authorList>
            <person name="Zeng X."/>
            <person name="Shao Z."/>
        </authorList>
    </citation>
    <scope>NUCLEOTIDE SEQUENCE [LARGE SCALE GENOMIC DNA]</scope>
    <source>
        <strain evidence="8 9">DY22613</strain>
    </source>
</reference>
<feature type="transmembrane region" description="Helical" evidence="6">
    <location>
        <begin position="305"/>
        <end position="322"/>
    </location>
</feature>
<evidence type="ECO:0000313" key="9">
    <source>
        <dbReference type="Proteomes" id="UP000267250"/>
    </source>
</evidence>
<dbReference type="InterPro" id="IPR052159">
    <property type="entry name" value="Competence_DNA_uptake"/>
</dbReference>
<feature type="transmembrane region" description="Helical" evidence="6">
    <location>
        <begin position="406"/>
        <end position="426"/>
    </location>
</feature>
<feature type="transmembrane region" description="Helical" evidence="6">
    <location>
        <begin position="378"/>
        <end position="399"/>
    </location>
</feature>
<feature type="transmembrane region" description="Helical" evidence="6">
    <location>
        <begin position="438"/>
        <end position="460"/>
    </location>
</feature>
<feature type="transmembrane region" description="Helical" evidence="6">
    <location>
        <begin position="499"/>
        <end position="517"/>
    </location>
</feature>
<dbReference type="NCBIfam" id="TIGR00360">
    <property type="entry name" value="ComEC_N-term"/>
    <property type="match status" value="1"/>
</dbReference>
<evidence type="ECO:0000256" key="6">
    <source>
        <dbReference type="SAM" id="Phobius"/>
    </source>
</evidence>
<dbReference type="KEGG" id="aft:BBF96_07265"/>
<sequence length="815" mass="95918">MTIEEELWTDWLESRSIFVHYPALAYLIPYLLGIIFWRLCQISWNWWGREIKVLPYGVFLILITLFILRSYWWRFWMLIRARSFYLFLIFSLFWVGFYYTDYHWKRTEIPNCMRTEAIKVIGLVWGQKKGKWVIKPDYIYKDDTEKKLPLLKGKIQVLSPNIRIKGQGSLKIGDRVLVKGILQPFPSATNPGQFDYQRYQRYLGFAGQMLEPEVYFISRPRFHLLRWMEKVKKKASDFFSSHLSVINYRLVMALLTGEKDYLEETQLNQFRDLGISHLLAISGLHLGLVVMWIKKILEWIRMPKRIWPWVLIVSVWLAVIFVGCQPSALRVGIFITLTQLGQIFQRSNNSFNLLAVTAWLILLKNPLALFLLSFQLSFTVYLTILLLYQPMVSWLKFIFPKTLNQLMALSFTAFLGSAPLILFHFYRLSFLGILMNLWAVPLIGVILILLLISLLIRLFWPFAGTMLTFILDYLVGIFNQLLGYFTQHFRGIWQPGRPLLIWIYIFYLSLWIFYRLFNFKKLPLYWYQQEKRIVYKFILLTAIIICLILIFPLSLERLEWVMLDVGQGDGMFLQLPNGFVILIDGGGELGKENYSGEKVIKPFLLSRGIRKIDLVCITHFDIDHVRGILPILEEFDVKRVWAPQGSIEKYAKKVERLVKARQIPLYHPVKGQVYKIGNAKIEIFHPEVEQVYENENDRSLVFRLSYKGIRILFTGDLGQEEEKRLVETEWDIKAHFLKVGHHGSRNSTSYSFLKKVEPAFALISVGENRYGHPAQIILKRLQREGCQIWRTDKSGAIQVLIQNGQVYIQNFFKLK</sequence>
<dbReference type="PANTHER" id="PTHR30619">
    <property type="entry name" value="DNA INTERNALIZATION/COMPETENCE PROTEIN COMEC/REC2"/>
    <property type="match status" value="1"/>
</dbReference>
<organism evidence="8 9">
    <name type="scientific">Anoxybacter fermentans</name>
    <dbReference type="NCBI Taxonomy" id="1323375"/>
    <lineage>
        <taxon>Bacteria</taxon>
        <taxon>Bacillati</taxon>
        <taxon>Bacillota</taxon>
        <taxon>Clostridia</taxon>
        <taxon>Halanaerobiales</taxon>
        <taxon>Anoxybacter</taxon>
    </lineage>
</organism>
<keyword evidence="4 6" id="KW-1133">Transmembrane helix</keyword>
<dbReference type="InterPro" id="IPR025405">
    <property type="entry name" value="DUF4131"/>
</dbReference>
<comment type="subcellular location">
    <subcellularLocation>
        <location evidence="1">Cell membrane</location>
        <topology evidence="1">Multi-pass membrane protein</topology>
    </subcellularLocation>
</comment>
<feature type="transmembrane region" description="Helical" evidence="6">
    <location>
        <begin position="275"/>
        <end position="293"/>
    </location>
</feature>
<feature type="transmembrane region" description="Helical" evidence="6">
    <location>
        <begin position="351"/>
        <end position="372"/>
    </location>
</feature>
<evidence type="ECO:0000313" key="8">
    <source>
        <dbReference type="EMBL" id="AZR73201.1"/>
    </source>
</evidence>
<feature type="transmembrane region" description="Helical" evidence="6">
    <location>
        <begin position="53"/>
        <end position="72"/>
    </location>
</feature>
<evidence type="ECO:0000256" key="1">
    <source>
        <dbReference type="ARBA" id="ARBA00004651"/>
    </source>
</evidence>
<evidence type="ECO:0000259" key="7">
    <source>
        <dbReference type="SMART" id="SM00849"/>
    </source>
</evidence>
<dbReference type="AlphaFoldDB" id="A0A3Q9HQK8"/>
<feature type="transmembrane region" description="Helical" evidence="6">
    <location>
        <begin position="84"/>
        <end position="100"/>
    </location>
</feature>
<proteinExistence type="predicted"/>
<dbReference type="RefSeq" id="WP_127016534.1">
    <property type="nucleotide sequence ID" value="NZ_CP016379.1"/>
</dbReference>